<feature type="region of interest" description="Disordered" evidence="2">
    <location>
        <begin position="571"/>
        <end position="590"/>
    </location>
</feature>
<protein>
    <recommendedName>
        <fullName evidence="5">PGF-CTERM sorting domain-containing protein</fullName>
    </recommendedName>
</protein>
<keyword evidence="4" id="KW-1185">Reference proteome</keyword>
<gene>
    <name evidence="3" type="ORF">GCM10009020_18040</name>
</gene>
<feature type="region of interest" description="Disordered" evidence="2">
    <location>
        <begin position="598"/>
        <end position="621"/>
    </location>
</feature>
<evidence type="ECO:0008006" key="5">
    <source>
        <dbReference type="Google" id="ProtNLM"/>
    </source>
</evidence>
<name>A0AAV3TAD8_9EURY</name>
<organism evidence="3 4">
    <name type="scientific">Natronoarchaeum mannanilyticum</name>
    <dbReference type="NCBI Taxonomy" id="926360"/>
    <lineage>
        <taxon>Archaea</taxon>
        <taxon>Methanobacteriati</taxon>
        <taxon>Methanobacteriota</taxon>
        <taxon>Stenosarchaea group</taxon>
        <taxon>Halobacteria</taxon>
        <taxon>Halobacteriales</taxon>
        <taxon>Natronoarchaeaceae</taxon>
    </lineage>
</organism>
<dbReference type="Proteomes" id="UP001500420">
    <property type="component" value="Unassembled WGS sequence"/>
</dbReference>
<evidence type="ECO:0000256" key="1">
    <source>
        <dbReference type="ARBA" id="ARBA00022729"/>
    </source>
</evidence>
<keyword evidence="1" id="KW-0732">Signal</keyword>
<proteinExistence type="predicted"/>
<feature type="compositionally biased region" description="Acidic residues" evidence="2">
    <location>
        <begin position="604"/>
        <end position="613"/>
    </location>
</feature>
<evidence type="ECO:0000313" key="3">
    <source>
        <dbReference type="EMBL" id="GAA0671881.1"/>
    </source>
</evidence>
<reference evidence="3 4" key="1">
    <citation type="journal article" date="2019" name="Int. J. Syst. Evol. Microbiol.">
        <title>The Global Catalogue of Microorganisms (GCM) 10K type strain sequencing project: providing services to taxonomists for standard genome sequencing and annotation.</title>
        <authorList>
            <consortium name="The Broad Institute Genomics Platform"/>
            <consortium name="The Broad Institute Genome Sequencing Center for Infectious Disease"/>
            <person name="Wu L."/>
            <person name="Ma J."/>
        </authorList>
    </citation>
    <scope>NUCLEOTIDE SEQUENCE [LARGE SCALE GENOMIC DNA]</scope>
    <source>
        <strain evidence="3 4">JCM 16328</strain>
    </source>
</reference>
<accession>A0AAV3TAD8</accession>
<dbReference type="InterPro" id="IPR026371">
    <property type="entry name" value="PGF_CTERM"/>
</dbReference>
<dbReference type="AlphaFoldDB" id="A0AAV3TAD8"/>
<sequence>MTTGAATSAILVAVLVVSIIGAAGTNGAAQSNIDGATIQSAEDVETADEIYVEEDGDAVLVYQTEEDGDDDDSDLRTMDIGMSASEGLAHVLIESDSEELEENASGGLTLLLEQDRFAGNGTFSMDRPEELESLALDVTAERTSETNTFDADFQASVPNEGDAAQLQSFQTSGDMSMTADTFATSGEFEAEAAIPTDVAYGVSVEDTGSGYSMDIDRTEPVSEFQAGSWEDRDAAKQTLESQFGGMAEQFGGTSTVTIDDYSFEESSTGYTLDISYTVEYENVKDGVANQLETQLAQDEQLDLSEEEAGAVAQSIVDVELRTLEANVETSDTGATGSWEAEIGNYGDALDSTLEIAESQSTDENVTESIQQVRTMFEAQQAADLRQTVEWSANMTAGEETIDVGADVSSDSENWAAYVDELQDRGVDAAQNDVSMDLHAETDGGELSADMSMSVEQEDLVGTMVDSVIQSASQDPTTGEETERVLQQLKNSEFQTGKIDVGVDSDSVTIEAGAKFDNMSALGDQVNQAFGGHTVTQIAGDLGDGDTSEMHVHVDGLVESGASEEEVSELAIASSSTEIHTGGDWDRSFNTMDTDSAKQFLGLNDDSESDEESDSSVPGFGPAAATVALAGAALLARRRA</sequence>
<evidence type="ECO:0000256" key="2">
    <source>
        <dbReference type="SAM" id="MobiDB-lite"/>
    </source>
</evidence>
<evidence type="ECO:0000313" key="4">
    <source>
        <dbReference type="Proteomes" id="UP001500420"/>
    </source>
</evidence>
<dbReference type="EMBL" id="BAAADV010000003">
    <property type="protein sequence ID" value="GAA0671881.1"/>
    <property type="molecule type" value="Genomic_DNA"/>
</dbReference>
<dbReference type="GO" id="GO:0005886">
    <property type="term" value="C:plasma membrane"/>
    <property type="evidence" value="ECO:0007669"/>
    <property type="project" value="UniProtKB-SubCell"/>
</dbReference>
<dbReference type="GO" id="GO:0030115">
    <property type="term" value="C:S-layer"/>
    <property type="evidence" value="ECO:0007669"/>
    <property type="project" value="UniProtKB-SubCell"/>
</dbReference>
<dbReference type="NCBIfam" id="TIGR04126">
    <property type="entry name" value="PGF_CTERM"/>
    <property type="match status" value="1"/>
</dbReference>
<comment type="caution">
    <text evidence="3">The sequence shown here is derived from an EMBL/GenBank/DDBJ whole genome shotgun (WGS) entry which is preliminary data.</text>
</comment>